<feature type="region of interest" description="Disordered" evidence="9">
    <location>
        <begin position="775"/>
        <end position="830"/>
    </location>
</feature>
<evidence type="ECO:0000256" key="9">
    <source>
        <dbReference type="SAM" id="MobiDB-lite"/>
    </source>
</evidence>
<feature type="compositionally biased region" description="Polar residues" evidence="9">
    <location>
        <begin position="2075"/>
        <end position="2094"/>
    </location>
</feature>
<dbReference type="InterPro" id="IPR000719">
    <property type="entry name" value="Prot_kinase_dom"/>
</dbReference>
<evidence type="ECO:0000313" key="12">
    <source>
        <dbReference type="Proteomes" id="UP001150538"/>
    </source>
</evidence>
<evidence type="ECO:0000313" key="11">
    <source>
        <dbReference type="EMBL" id="KAJ1917801.1"/>
    </source>
</evidence>
<feature type="compositionally biased region" description="Low complexity" evidence="9">
    <location>
        <begin position="34"/>
        <end position="54"/>
    </location>
</feature>
<evidence type="ECO:0000256" key="6">
    <source>
        <dbReference type="ARBA" id="ARBA00022840"/>
    </source>
</evidence>
<dbReference type="EMBL" id="JANBPU010000061">
    <property type="protein sequence ID" value="KAJ1917801.1"/>
    <property type="molecule type" value="Genomic_DNA"/>
</dbReference>
<evidence type="ECO:0000256" key="1">
    <source>
        <dbReference type="ARBA" id="ARBA00012513"/>
    </source>
</evidence>
<evidence type="ECO:0000259" key="10">
    <source>
        <dbReference type="PROSITE" id="PS50011"/>
    </source>
</evidence>
<feature type="region of interest" description="Disordered" evidence="9">
    <location>
        <begin position="2846"/>
        <end position="2918"/>
    </location>
</feature>
<organism evidence="11 12">
    <name type="scientific">Mycoemilia scoparia</name>
    <dbReference type="NCBI Taxonomy" id="417184"/>
    <lineage>
        <taxon>Eukaryota</taxon>
        <taxon>Fungi</taxon>
        <taxon>Fungi incertae sedis</taxon>
        <taxon>Zoopagomycota</taxon>
        <taxon>Kickxellomycotina</taxon>
        <taxon>Kickxellomycetes</taxon>
        <taxon>Kickxellales</taxon>
        <taxon>Kickxellaceae</taxon>
        <taxon>Mycoemilia</taxon>
    </lineage>
</organism>
<feature type="compositionally biased region" description="Polar residues" evidence="9">
    <location>
        <begin position="1011"/>
        <end position="1112"/>
    </location>
</feature>
<evidence type="ECO:0000256" key="8">
    <source>
        <dbReference type="ARBA" id="ARBA00048679"/>
    </source>
</evidence>
<dbReference type="GO" id="GO:0004674">
    <property type="term" value="F:protein serine/threonine kinase activity"/>
    <property type="evidence" value="ECO:0007669"/>
    <property type="project" value="UniProtKB-KW"/>
</dbReference>
<feature type="compositionally biased region" description="Basic residues" evidence="9">
    <location>
        <begin position="455"/>
        <end position="466"/>
    </location>
</feature>
<feature type="compositionally biased region" description="Basic residues" evidence="9">
    <location>
        <begin position="331"/>
        <end position="342"/>
    </location>
</feature>
<comment type="caution">
    <text evidence="11">The sequence shown here is derived from an EMBL/GenBank/DDBJ whole genome shotgun (WGS) entry which is preliminary data.</text>
</comment>
<feature type="compositionally biased region" description="Polar residues" evidence="9">
    <location>
        <begin position="3170"/>
        <end position="3186"/>
    </location>
</feature>
<feature type="compositionally biased region" description="Basic and acidic residues" evidence="9">
    <location>
        <begin position="2695"/>
        <end position="2725"/>
    </location>
</feature>
<feature type="compositionally biased region" description="Polar residues" evidence="9">
    <location>
        <begin position="1520"/>
        <end position="1540"/>
    </location>
</feature>
<dbReference type="OrthoDB" id="162894at2759"/>
<feature type="compositionally biased region" description="Polar residues" evidence="9">
    <location>
        <begin position="3119"/>
        <end position="3132"/>
    </location>
</feature>
<feature type="compositionally biased region" description="Low complexity" evidence="9">
    <location>
        <begin position="3142"/>
        <end position="3169"/>
    </location>
</feature>
<feature type="region of interest" description="Disordered" evidence="9">
    <location>
        <begin position="1944"/>
        <end position="1975"/>
    </location>
</feature>
<feature type="compositionally biased region" description="Polar residues" evidence="9">
    <location>
        <begin position="1304"/>
        <end position="1319"/>
    </location>
</feature>
<dbReference type="GO" id="GO:0005524">
    <property type="term" value="F:ATP binding"/>
    <property type="evidence" value="ECO:0007669"/>
    <property type="project" value="UniProtKB-KW"/>
</dbReference>
<sequence>MSKGSEHYGSGRDSRGIVNEYIASGSIYDACEGNSSTQNNKPNSTTTSSSSIKSRQQRPLHSRNSSYRHSITTAPKLEPIRESSPSPTTVDTNLRDRDPVTDERSLRRRSLGFLQKIRRFSNNTFKGTPPPPPPPSLPIGDSVVPSSSASTSAFPQIHGSSKSSLNSLYSLNPKNSNSSFPNTKNTSGVISYAQQPSRCKKPEHVGEAFPMPPKVAVGIGIHGTQGASPLPPLPPSESQRRQRAATLGFMPTVSSQNARTTAATAKEIDDQDSQKPRIRTFTQPNLSDRELPPIPSSDSYRDEQAIPRGSKYSIAEGRSPKVEHVPLGSKLLRRLSHRKHKASPSPNAKPDVPSPIPGHISSGMYNDNDDGASSDGDWVKVSTSPFNTPSPRRRADLSGIDQSPQYHRHGAAGGMRSANIDYSKHTSYQSLPSGSIPADTETISTATTTRTTPPHSRRLSFKRNKRQSTVSVPGWASPTHLWQSDSSSQKTESLAGTPTPPEKERRISRTLSGMLSHLQFRRGFSDKNKLSLRLGADESKGTKETKSTATSPRVSEDSAGLYISSGHDFGDSEFSQADDGDVNSATTRALFERLATERANSPGHFSIFQHETPMSNSGGYSSALGSPQDSYPLRSPGLSPISSPSKGISFNALKHRLSTTLSRSPLSRTLSLSSSVPPSPMRGAANPKRGENGGEDMLFMEPALSGSIHERLQQHGESLPSTATSGSMNSPGNIPIGSPLLEKKGARPALPSSSSFTEAYKRQSIKSAHITGAEEASNLEDFTPTYPNIPAQARKPSSHEPAAGEDNNQQNLSSSVDSEKTFKPSDVGNAMDLTSKSFALSSRLRGIVDSSSNVRISHNSLSSTSSTVHGSVPHSMANWDSNIHMESESADTIELGDDESNSLRLHRLDSSKTLGDTNISPHPGAQTRPRRSSQPSQLARTATTNAIRLKNMSNREPNQIPGSGGNSTYSSATASPNLTPTMLSAPTGVSISRRSTASPDHSAVDSKQHQHLQASTNDSAATPTDTSVMPSLHSQAYSQGSSTAGNVSGSDINTPQPSRTVSYNISSTIGSGSDDNSPKFSGLSPNISIHTDFSSGDDSRSQAISPLSSSRPSLGAMSGSPLSTTTPTGLNEFMEPNSVRQARRDALWQALVLWKTKADKDLSNYLSKWRENESGMLVCDEDGGPEPEDDDSMIMKVKRGHRQSFSDIQMDPGRFKFRKRILDLAKTIRNSTVNDLSNSEYSGNLSSQLYNLLTEHKARYPGDVPAGNLILDVFYSFSACSQLVNQLSAASASLVQVSVTSPVSAGSTTVSGQHTSNVGSGHVRSTRSSSPLRFATVLSGEQRAAVPSHGSSNLSEASSPGGVDEVESGDKVNTNYKHPPIPPTAHAESVSSVASSAGQANRHSHGSRKDSVSSAPGAIPSSSLRHGSRSRPRSSTITNNNSCDSQARPTDGTIHRSNTVSKDSGLDSNNTSSSQYRLPSGTISTRTSATPSPTSMMPTNLDNDSGDEIPITSFRRLRKVSTTSGTSDIGYASTASGYNTPQGGPQSSGSGLIARRSMWRATDSTSPSRDVSPSRKDSSTYEKKEGVSISRPYGEEHAQPLVASSLPHSAQFTSVYGPFQTRRESNEESLASPTSMPGNLLSVSQTVSPISKIGSPFSQHSDATSTIPHLHLPSTTINHGMRRDGHVSQVSTTSVPPVSSTVISGPYSSTTHGVGQVKAIIGHSDIGPSLSLVATITTTPLPQVGSFEHSHTWTEGMKNVGPSVSKRPTLQATQTNDSLPKDLSKTPTASPRGLTVSVERTPTTSQGGSQFPQSPLARTPGIPSPSLDDTVVCRLCENQFRRADLSAHSKRCKIDQEHSLAEHETNSHLKRVLDTANSHYSELSKTHRWDKQSIHDCSAVIYMAQRAIELPREHVYDSWQYALSKFIKYEKKLERMISRVPALSSRPSDRGLEIGDSSFKDKGNRRHTSHAVPEQSLTRMDPETLWLVQKLLKAIRNKKHAFEQYYDNLDTWYKQYIDNYPGQYSETSDPILYSLIKERYPESATPSPFLGQDNWCHLQAPSSMIPSVPMGSLDPSFTMSQGSRQSMDLFSSPGSPGRKASTKKPEGVSKRRRRKSLIHAFTGSSSSEKKGLVSNVPGSSSSRRQSSIGGSSSSHSSKNLVSLFAALFRVGAHRKHSYSNFIDPIYPSVAALPQTARQLAGPSSGTNLRMRPSVGSNVSASALPPRPRHETTPAISHTATATQSTPVPLTAESRQRSSNAFAKLPSIQDFELIKPISRGAYGRVYLSRKKATNDVYAIKVMRKSDMIHKNMVSQVLTERRALSLLQTPWVVRLFYAFDSRRHLFLVMDYLVGGDLAGLLQVWGVMEDDAARFYTAETACALDYLHRNGIIHRDLKPDNLLISIDGHIKLTDFGLSQITVKGGDDSASDAEDLPERFKAVKTKRASVTNRVSLLRPTSQLRTAAPSTAASAVSMSSAMDIQTAARPPPTSHRNIKRNSQNSRRFLGTPDYLAPELLLGTGNDAAVDWWALGICLFEFMCGYPPFTDESPEAIFKNILNHAVDWPEEEGYIPDDAIDLINVLLNPDSSQRGGFKEIRESKFFSGFDPEKCLDMEPPFIPQPEDEADTSYFEARTRPDMQRLSNATFMQPDNAASPPKTASIASSGEEEDKTFTSEKKERDNTQLDLSQDDTEEEVEQDKTREDSEVKSRKRFSDLSHDHQEVKENSDQKATIKQGHADHAVLKSKPQYHSESETLGINTPDLQHRVRHQKAKTSSVAIPFGQPRHESDSTGRLSKSLADAITSNPGPSSSSQSRTLSRKNSIASSLRHHRRQLSAGSALGFLKGHSLGLRKTSGSSRTQHPTKLSGTNAENVPNRKGDTKSREGSSGRKTPNSSRAHSKSTHSRTPSETVGAKKSDSHNDHVFDDFAFKNVTLLNDVNRDVSVGSIPGTPNIGSSAISSSFGSSSGGQPLRRQSTIQGDFSQAQYTTASGSYNSSSGTGLSHVPGQLTIPTSSMRIPTSPLCSPSVSSPSNTSQAAESPRTRPPLKVSTTFSGPLTTGPKTSVGIGTPSHRYNQISKDIELEGKEYPISASPFYDSGHRQSRGRARSETNPLLSSNPSSSYNTPIGSSTATPTRGQLGLSRGSPVQPYFQPHQQQQRVTSESTFSRSSSYTQDQSTTNSPPATYSGATGKQDRKGKTGSPSRRKSILSSIFKP</sequence>
<dbReference type="InterPro" id="IPR011009">
    <property type="entry name" value="Kinase-like_dom_sf"/>
</dbReference>
<feature type="compositionally biased region" description="Polar residues" evidence="9">
    <location>
        <begin position="381"/>
        <end position="390"/>
    </location>
</feature>
<feature type="compositionally biased region" description="Polar residues" evidence="9">
    <location>
        <begin position="62"/>
        <end position="73"/>
    </location>
</feature>
<feature type="compositionally biased region" description="Polar residues" evidence="9">
    <location>
        <begin position="1455"/>
        <end position="1477"/>
    </location>
</feature>
<feature type="region of interest" description="Disordered" evidence="9">
    <location>
        <begin position="1619"/>
        <end position="1642"/>
    </location>
</feature>
<feature type="compositionally biased region" description="Low complexity" evidence="9">
    <location>
        <begin position="1482"/>
        <end position="1499"/>
    </location>
</feature>
<proteinExistence type="predicted"/>
<dbReference type="SMART" id="SM00220">
    <property type="entry name" value="S_TKc"/>
    <property type="match status" value="1"/>
</dbReference>
<feature type="compositionally biased region" description="Basic and acidic residues" evidence="9">
    <location>
        <begin position="2909"/>
        <end position="2918"/>
    </location>
</feature>
<evidence type="ECO:0000256" key="7">
    <source>
        <dbReference type="ARBA" id="ARBA00047899"/>
    </source>
</evidence>
<name>A0A9W8A5G1_9FUNG</name>
<dbReference type="Pfam" id="PF00069">
    <property type="entry name" value="Pkinase"/>
    <property type="match status" value="2"/>
</dbReference>
<dbReference type="EC" id="2.7.11.1" evidence="1"/>
<keyword evidence="2" id="KW-0723">Serine/threonine-protein kinase</keyword>
<evidence type="ECO:0000256" key="5">
    <source>
        <dbReference type="ARBA" id="ARBA00022777"/>
    </source>
</evidence>
<protein>
    <recommendedName>
        <fullName evidence="1">non-specific serine/threonine protein kinase</fullName>
        <ecNumber evidence="1">2.7.11.1</ecNumber>
    </recommendedName>
</protein>
<feature type="compositionally biased region" description="Polar residues" evidence="9">
    <location>
        <begin position="1628"/>
        <end position="1642"/>
    </location>
</feature>
<feature type="compositionally biased region" description="Polar residues" evidence="9">
    <location>
        <begin position="932"/>
        <end position="999"/>
    </location>
</feature>
<feature type="compositionally biased region" description="Basic and acidic residues" evidence="9">
    <location>
        <begin position="93"/>
        <end position="105"/>
    </location>
</feature>
<feature type="compositionally biased region" description="Polar residues" evidence="9">
    <location>
        <begin position="3045"/>
        <end position="3058"/>
    </location>
</feature>
<feature type="region of interest" description="Disordered" evidence="9">
    <location>
        <begin position="29"/>
        <end position="168"/>
    </location>
</feature>
<feature type="region of interest" description="Disordered" evidence="9">
    <location>
        <begin position="2985"/>
        <end position="3069"/>
    </location>
</feature>
<feature type="region of interest" description="Disordered" evidence="9">
    <location>
        <begin position="535"/>
        <end position="557"/>
    </location>
</feature>
<feature type="compositionally biased region" description="Polar residues" evidence="9">
    <location>
        <begin position="83"/>
        <end position="92"/>
    </location>
</feature>
<keyword evidence="6" id="KW-0067">ATP-binding</keyword>
<feature type="compositionally biased region" description="Polar residues" evidence="9">
    <location>
        <begin position="2985"/>
        <end position="2997"/>
    </location>
</feature>
<feature type="compositionally biased region" description="Polar residues" evidence="9">
    <location>
        <begin position="2745"/>
        <end position="2759"/>
    </location>
</feature>
<dbReference type="SUPFAM" id="SSF56112">
    <property type="entry name" value="Protein kinase-like (PK-like)"/>
    <property type="match status" value="1"/>
</dbReference>
<feature type="compositionally biased region" description="Basic and acidic residues" evidence="9">
    <location>
        <begin position="1572"/>
        <end position="1586"/>
    </location>
</feature>
<keyword evidence="12" id="KW-1185">Reference proteome</keyword>
<feature type="compositionally biased region" description="Polar residues" evidence="9">
    <location>
        <begin position="911"/>
        <end position="920"/>
    </location>
</feature>
<feature type="compositionally biased region" description="Low complexity" evidence="9">
    <location>
        <begin position="2951"/>
        <end position="2965"/>
    </location>
</feature>
<dbReference type="Gene3D" id="3.30.200.20">
    <property type="entry name" value="Phosphorylase Kinase, domain 1"/>
    <property type="match status" value="2"/>
</dbReference>
<feature type="region of interest" description="Disordered" evidence="9">
    <location>
        <begin position="2644"/>
        <end position="2829"/>
    </location>
</feature>
<feature type="compositionally biased region" description="Polar residues" evidence="9">
    <location>
        <begin position="480"/>
        <end position="496"/>
    </location>
</feature>
<feature type="compositionally biased region" description="Low complexity" evidence="9">
    <location>
        <begin position="1118"/>
        <end position="1130"/>
    </location>
</feature>
<feature type="compositionally biased region" description="Polar residues" evidence="9">
    <location>
        <begin position="1349"/>
        <end position="1358"/>
    </location>
</feature>
<feature type="region of interest" description="Disordered" evidence="9">
    <location>
        <begin position="909"/>
        <end position="1133"/>
    </location>
</feature>
<keyword evidence="4" id="KW-0547">Nucleotide-binding</keyword>
<keyword evidence="5" id="KW-0418">Kinase</keyword>
<feature type="region of interest" description="Disordered" evidence="9">
    <location>
        <begin position="425"/>
        <end position="507"/>
    </location>
</feature>
<feature type="compositionally biased region" description="Basic and acidic residues" evidence="9">
    <location>
        <begin position="535"/>
        <end position="546"/>
    </location>
</feature>
<feature type="compositionally biased region" description="Low complexity" evidence="9">
    <location>
        <begin position="1541"/>
        <end position="1551"/>
    </location>
</feature>
<dbReference type="InterPro" id="IPR008271">
    <property type="entry name" value="Ser/Thr_kinase_AS"/>
</dbReference>
<dbReference type="Gene3D" id="1.10.510.10">
    <property type="entry name" value="Transferase(Phosphotransferase) domain 1"/>
    <property type="match status" value="2"/>
</dbReference>
<feature type="compositionally biased region" description="Low complexity" evidence="9">
    <location>
        <begin position="142"/>
        <end position="153"/>
    </location>
</feature>
<feature type="compositionally biased region" description="Polar residues" evidence="9">
    <location>
        <begin position="1798"/>
        <end position="1813"/>
    </location>
</feature>
<dbReference type="Proteomes" id="UP001150538">
    <property type="component" value="Unassembled WGS sequence"/>
</dbReference>
<feature type="compositionally biased region" description="Polar residues" evidence="9">
    <location>
        <begin position="2233"/>
        <end position="2247"/>
    </location>
</feature>
<dbReference type="FunFam" id="1.10.510.10:FF:000294">
    <property type="entry name" value="Serine/threonine-protein kinase OXI1"/>
    <property type="match status" value="1"/>
</dbReference>
<feature type="region of interest" description="Disordered" evidence="9">
    <location>
        <begin position="2944"/>
        <end position="2970"/>
    </location>
</feature>
<evidence type="ECO:0000256" key="2">
    <source>
        <dbReference type="ARBA" id="ARBA00022527"/>
    </source>
</evidence>
<feature type="compositionally biased region" description="Low complexity" evidence="9">
    <location>
        <begin position="3015"/>
        <end position="3031"/>
    </location>
</feature>
<feature type="compositionally biased region" description="Low complexity" evidence="9">
    <location>
        <begin position="2138"/>
        <end position="2156"/>
    </location>
</feature>
<feature type="compositionally biased region" description="Pro residues" evidence="9">
    <location>
        <begin position="128"/>
        <end position="137"/>
    </location>
</feature>
<feature type="region of interest" description="Disordered" evidence="9">
    <location>
        <begin position="1759"/>
        <end position="1823"/>
    </location>
</feature>
<feature type="compositionally biased region" description="Polar residues" evidence="9">
    <location>
        <begin position="1433"/>
        <end position="1448"/>
    </location>
</feature>
<evidence type="ECO:0000256" key="4">
    <source>
        <dbReference type="ARBA" id="ARBA00022741"/>
    </source>
</evidence>
<feature type="compositionally biased region" description="Acidic residues" evidence="9">
    <location>
        <begin position="2685"/>
        <end position="2694"/>
    </location>
</feature>
<feature type="domain" description="Protein kinase" evidence="10">
    <location>
        <begin position="2270"/>
        <end position="2600"/>
    </location>
</feature>
<dbReference type="GO" id="GO:0035556">
    <property type="term" value="P:intracellular signal transduction"/>
    <property type="evidence" value="ECO:0007669"/>
    <property type="project" value="TreeGrafter"/>
</dbReference>
<dbReference type="GO" id="GO:0005634">
    <property type="term" value="C:nucleus"/>
    <property type="evidence" value="ECO:0007669"/>
    <property type="project" value="TreeGrafter"/>
</dbReference>
<feature type="compositionally biased region" description="Low complexity" evidence="9">
    <location>
        <begin position="440"/>
        <end position="452"/>
    </location>
</feature>
<feature type="compositionally biased region" description="Polar residues" evidence="9">
    <location>
        <begin position="1562"/>
        <end position="1571"/>
    </location>
</feature>
<feature type="compositionally biased region" description="Polar residues" evidence="9">
    <location>
        <begin position="2850"/>
        <end position="2869"/>
    </location>
</feature>
<accession>A0A9W8A5G1</accession>
<feature type="compositionally biased region" description="Basic and acidic residues" evidence="9">
    <location>
        <begin position="2871"/>
        <end position="2884"/>
    </location>
</feature>
<feature type="compositionally biased region" description="Polar residues" evidence="9">
    <location>
        <begin position="806"/>
        <end position="816"/>
    </location>
</feature>
<feature type="compositionally biased region" description="Low complexity" evidence="9">
    <location>
        <begin position="661"/>
        <end position="676"/>
    </location>
</feature>
<feature type="region of interest" description="Disordered" evidence="9">
    <location>
        <begin position="222"/>
        <end position="413"/>
    </location>
</feature>
<comment type="catalytic activity">
    <reaction evidence="7">
        <text>L-threonyl-[protein] + ATP = O-phospho-L-threonyl-[protein] + ADP + H(+)</text>
        <dbReference type="Rhea" id="RHEA:46608"/>
        <dbReference type="Rhea" id="RHEA-COMP:11060"/>
        <dbReference type="Rhea" id="RHEA-COMP:11605"/>
        <dbReference type="ChEBI" id="CHEBI:15378"/>
        <dbReference type="ChEBI" id="CHEBI:30013"/>
        <dbReference type="ChEBI" id="CHEBI:30616"/>
        <dbReference type="ChEBI" id="CHEBI:61977"/>
        <dbReference type="ChEBI" id="CHEBI:456216"/>
        <dbReference type="EC" id="2.7.11.1"/>
    </reaction>
</comment>
<comment type="catalytic activity">
    <reaction evidence="8">
        <text>L-seryl-[protein] + ATP = O-phospho-L-seryl-[protein] + ADP + H(+)</text>
        <dbReference type="Rhea" id="RHEA:17989"/>
        <dbReference type="Rhea" id="RHEA-COMP:9863"/>
        <dbReference type="Rhea" id="RHEA-COMP:11604"/>
        <dbReference type="ChEBI" id="CHEBI:15378"/>
        <dbReference type="ChEBI" id="CHEBI:29999"/>
        <dbReference type="ChEBI" id="CHEBI:30616"/>
        <dbReference type="ChEBI" id="CHEBI:83421"/>
        <dbReference type="ChEBI" id="CHEBI:456216"/>
        <dbReference type="EC" id="2.7.11.1"/>
    </reaction>
</comment>
<feature type="compositionally biased region" description="Low complexity" evidence="9">
    <location>
        <begin position="3108"/>
        <end position="3118"/>
    </location>
</feature>
<feature type="compositionally biased region" description="Polar residues" evidence="9">
    <location>
        <begin position="715"/>
        <end position="732"/>
    </location>
</feature>
<evidence type="ECO:0000256" key="3">
    <source>
        <dbReference type="ARBA" id="ARBA00022679"/>
    </source>
</evidence>
<dbReference type="PROSITE" id="PS50011">
    <property type="entry name" value="PROTEIN_KINASE_DOM"/>
    <property type="match status" value="1"/>
</dbReference>
<reference evidence="11" key="1">
    <citation type="submission" date="2022-07" db="EMBL/GenBank/DDBJ databases">
        <title>Phylogenomic reconstructions and comparative analyses of Kickxellomycotina fungi.</title>
        <authorList>
            <person name="Reynolds N.K."/>
            <person name="Stajich J.E."/>
            <person name="Barry K."/>
            <person name="Grigoriev I.V."/>
            <person name="Crous P."/>
            <person name="Smith M.E."/>
        </authorList>
    </citation>
    <scope>NUCLEOTIDE SEQUENCE</scope>
    <source>
        <strain evidence="11">NBRC 100468</strain>
    </source>
</reference>
<dbReference type="PROSITE" id="PS00108">
    <property type="entry name" value="PROTEIN_KINASE_ST"/>
    <property type="match status" value="1"/>
</dbReference>
<feature type="compositionally biased region" description="Polar residues" evidence="9">
    <location>
        <begin position="1766"/>
        <end position="1778"/>
    </location>
</feature>
<gene>
    <name evidence="11" type="ORF">H4219_002991</name>
</gene>
<dbReference type="FunFam" id="3.30.200.20:FF:000550">
    <property type="entry name" value="Serine/threonine-protein kinase greatwall"/>
    <property type="match status" value="1"/>
</dbReference>
<feature type="region of interest" description="Disordered" evidence="9">
    <location>
        <begin position="711"/>
        <end position="757"/>
    </location>
</feature>
<feature type="compositionally biased region" description="Basic and acidic residues" evidence="9">
    <location>
        <begin position="2668"/>
        <end position="2680"/>
    </location>
</feature>
<feature type="region of interest" description="Disordered" evidence="9">
    <location>
        <begin position="1304"/>
        <end position="1593"/>
    </location>
</feature>
<feature type="region of interest" description="Disordered" evidence="9">
    <location>
        <begin position="2067"/>
        <end position="2156"/>
    </location>
</feature>
<feature type="compositionally biased region" description="Low complexity" evidence="9">
    <location>
        <begin position="2800"/>
        <end position="2819"/>
    </location>
</feature>
<feature type="compositionally biased region" description="Basic and acidic residues" evidence="9">
    <location>
        <begin position="1947"/>
        <end position="1962"/>
    </location>
</feature>
<feature type="region of interest" description="Disordered" evidence="9">
    <location>
        <begin position="2478"/>
        <end position="2498"/>
    </location>
</feature>
<feature type="region of interest" description="Disordered" evidence="9">
    <location>
        <begin position="661"/>
        <end position="697"/>
    </location>
</feature>
<dbReference type="InterPro" id="IPR050236">
    <property type="entry name" value="Ser_Thr_kinase_AGC"/>
</dbReference>
<keyword evidence="3" id="KW-0808">Transferase</keyword>
<feature type="region of interest" description="Disordered" evidence="9">
    <location>
        <begin position="2200"/>
        <end position="2248"/>
    </location>
</feature>
<feature type="region of interest" description="Disordered" evidence="9">
    <location>
        <begin position="3088"/>
        <end position="3211"/>
    </location>
</feature>
<feature type="compositionally biased region" description="Basic and acidic residues" evidence="9">
    <location>
        <begin position="266"/>
        <end position="275"/>
    </location>
</feature>
<feature type="compositionally biased region" description="Polar residues" evidence="9">
    <location>
        <begin position="252"/>
        <end position="263"/>
    </location>
</feature>
<dbReference type="PANTHER" id="PTHR24356:SF1">
    <property type="entry name" value="SERINE_THREONINE-PROTEIN KINASE GREATWALL"/>
    <property type="match status" value="1"/>
</dbReference>
<dbReference type="PANTHER" id="PTHR24356">
    <property type="entry name" value="SERINE/THREONINE-PROTEIN KINASE"/>
    <property type="match status" value="1"/>
</dbReference>